<dbReference type="EnsemblPlants" id="KRH58679">
    <property type="protein sequence ID" value="KRH58679"/>
    <property type="gene ID" value="GLYMA_05G142100"/>
</dbReference>
<keyword evidence="3" id="KW-1185">Reference proteome</keyword>
<sequence length="291" mass="33145">LLFIASSAPELRSIDFNDSASVAVTVEFPGPKPYYHFVEIIGSCRGFMLLHCVCHLCVWNPTTSVHKIIPLSPVFFNKDITFCTLLSANRAEIFSLRANAWKEIEGIHFPYIHFYYTNNNPGSLYNQFGSFLNGSIHWLAFRSDVSMNVIVVFDLVERSFSEMHLPVEFDYDNLNFCHLRVLGESPHLCAVLGCKHSVEIRVMKEYKSIVICADNFAMRYFFPICSTKSGDIIGTNVRAGLMKWTTARTSNLMKCNDKGQLQEHRTYCDSSYRSEVAVYTESLFSLPCDSE</sequence>
<evidence type="ECO:0008006" key="4">
    <source>
        <dbReference type="Google" id="ProtNLM"/>
    </source>
</evidence>
<gene>
    <name evidence="1" type="ORF">GLYMA_05G142100</name>
</gene>
<reference evidence="1" key="3">
    <citation type="submission" date="2018-07" db="EMBL/GenBank/DDBJ databases">
        <title>WGS assembly of Glycine max.</title>
        <authorList>
            <person name="Schmutz J."/>
            <person name="Cannon S."/>
            <person name="Schlueter J."/>
            <person name="Ma J."/>
            <person name="Mitros T."/>
            <person name="Nelson W."/>
            <person name="Hyten D."/>
            <person name="Song Q."/>
            <person name="Thelen J."/>
            <person name="Cheng J."/>
            <person name="Xu D."/>
            <person name="Hellsten U."/>
            <person name="May G."/>
            <person name="Yu Y."/>
            <person name="Sakurai T."/>
            <person name="Umezawa T."/>
            <person name="Bhattacharyya M."/>
            <person name="Sandhu D."/>
            <person name="Valliyodan B."/>
            <person name="Lindquist E."/>
            <person name="Peto M."/>
            <person name="Grant D."/>
            <person name="Shu S."/>
            <person name="Goodstein D."/>
            <person name="Barry K."/>
            <person name="Futrell-Griggs M."/>
            <person name="Abernathy B."/>
            <person name="Du J."/>
            <person name="Tian Z."/>
            <person name="Zhu L."/>
            <person name="Gill N."/>
            <person name="Joshi T."/>
            <person name="Libault M."/>
            <person name="Sethuraman A."/>
            <person name="Zhang X."/>
            <person name="Shinozaki K."/>
            <person name="Nguyen H."/>
            <person name="Wing R."/>
            <person name="Cregan P."/>
            <person name="Specht J."/>
            <person name="Grimwood J."/>
            <person name="Rokhsar D."/>
            <person name="Stacey G."/>
            <person name="Shoemaker R."/>
            <person name="Jackson S."/>
        </authorList>
    </citation>
    <scope>NUCLEOTIDE SEQUENCE</scope>
    <source>
        <tissue evidence="1">Callus</tissue>
    </source>
</reference>
<feature type="non-terminal residue" evidence="1">
    <location>
        <position position="1"/>
    </location>
</feature>
<accession>A0A0R0JVJ0</accession>
<dbReference type="PANTHER" id="PTHR31672">
    <property type="entry name" value="BNACNNG10540D PROTEIN"/>
    <property type="match status" value="1"/>
</dbReference>
<dbReference type="OMA" id="IVICADN"/>
<reference evidence="1 2" key="1">
    <citation type="journal article" date="2010" name="Nature">
        <title>Genome sequence of the palaeopolyploid soybean.</title>
        <authorList>
            <person name="Schmutz J."/>
            <person name="Cannon S.B."/>
            <person name="Schlueter J."/>
            <person name="Ma J."/>
            <person name="Mitros T."/>
            <person name="Nelson W."/>
            <person name="Hyten D.L."/>
            <person name="Song Q."/>
            <person name="Thelen J.J."/>
            <person name="Cheng J."/>
            <person name="Xu D."/>
            <person name="Hellsten U."/>
            <person name="May G.D."/>
            <person name="Yu Y."/>
            <person name="Sakurai T."/>
            <person name="Umezawa T."/>
            <person name="Bhattacharyya M.K."/>
            <person name="Sandhu D."/>
            <person name="Valliyodan B."/>
            <person name="Lindquist E."/>
            <person name="Peto M."/>
            <person name="Grant D."/>
            <person name="Shu S."/>
            <person name="Goodstein D."/>
            <person name="Barry K."/>
            <person name="Futrell-Griggs M."/>
            <person name="Abernathy B."/>
            <person name="Du J."/>
            <person name="Tian Z."/>
            <person name="Zhu L."/>
            <person name="Gill N."/>
            <person name="Joshi T."/>
            <person name="Libault M."/>
            <person name="Sethuraman A."/>
            <person name="Zhang X.-C."/>
            <person name="Shinozaki K."/>
            <person name="Nguyen H.T."/>
            <person name="Wing R.A."/>
            <person name="Cregan P."/>
            <person name="Specht J."/>
            <person name="Grimwood J."/>
            <person name="Rokhsar D."/>
            <person name="Stacey G."/>
            <person name="Shoemaker R.C."/>
            <person name="Jackson S.A."/>
        </authorList>
    </citation>
    <scope>NUCLEOTIDE SEQUENCE</scope>
    <source>
        <strain evidence="2">cv. Williams 82</strain>
        <tissue evidence="1">Callus</tissue>
    </source>
</reference>
<dbReference type="Gramene" id="KRH58679">
    <property type="protein sequence ID" value="KRH58679"/>
    <property type="gene ID" value="GLYMA_05G142100"/>
</dbReference>
<evidence type="ECO:0000313" key="1">
    <source>
        <dbReference type="EMBL" id="KRH58679.1"/>
    </source>
</evidence>
<protein>
    <recommendedName>
        <fullName evidence="4">F-box associated domain-containing protein</fullName>
    </recommendedName>
</protein>
<dbReference type="EMBL" id="CM000838">
    <property type="protein sequence ID" value="KRH58679.1"/>
    <property type="molecule type" value="Genomic_DNA"/>
</dbReference>
<dbReference type="InParanoid" id="A0A0R0JVJ0"/>
<proteinExistence type="predicted"/>
<dbReference type="InterPro" id="IPR050796">
    <property type="entry name" value="SCF_F-box_component"/>
</dbReference>
<organism evidence="1">
    <name type="scientific">Glycine max</name>
    <name type="common">Soybean</name>
    <name type="synonym">Glycine hispida</name>
    <dbReference type="NCBI Taxonomy" id="3847"/>
    <lineage>
        <taxon>Eukaryota</taxon>
        <taxon>Viridiplantae</taxon>
        <taxon>Streptophyta</taxon>
        <taxon>Embryophyta</taxon>
        <taxon>Tracheophyta</taxon>
        <taxon>Spermatophyta</taxon>
        <taxon>Magnoliopsida</taxon>
        <taxon>eudicotyledons</taxon>
        <taxon>Gunneridae</taxon>
        <taxon>Pentapetalae</taxon>
        <taxon>rosids</taxon>
        <taxon>fabids</taxon>
        <taxon>Fabales</taxon>
        <taxon>Fabaceae</taxon>
        <taxon>Papilionoideae</taxon>
        <taxon>50 kb inversion clade</taxon>
        <taxon>NPAAA clade</taxon>
        <taxon>indigoferoid/millettioid clade</taxon>
        <taxon>Phaseoleae</taxon>
        <taxon>Glycine</taxon>
        <taxon>Glycine subgen. Soja</taxon>
    </lineage>
</organism>
<reference evidence="2" key="2">
    <citation type="submission" date="2018-02" db="UniProtKB">
        <authorList>
            <consortium name="EnsemblPlants"/>
        </authorList>
    </citation>
    <scope>IDENTIFICATION</scope>
    <source>
        <strain evidence="2">Williams 82</strain>
    </source>
</reference>
<name>A0A0R0JVJ0_SOYBN</name>
<dbReference type="PANTHER" id="PTHR31672:SF13">
    <property type="entry name" value="F-BOX PROTEIN CPR30-LIKE"/>
    <property type="match status" value="1"/>
</dbReference>
<dbReference type="AlphaFoldDB" id="A0A0R0JVJ0"/>
<dbReference type="Proteomes" id="UP000008827">
    <property type="component" value="Chromosome 5"/>
</dbReference>
<evidence type="ECO:0000313" key="3">
    <source>
        <dbReference type="Proteomes" id="UP000008827"/>
    </source>
</evidence>
<evidence type="ECO:0000313" key="2">
    <source>
        <dbReference type="EnsemblPlants" id="KRH58679"/>
    </source>
</evidence>